<dbReference type="PANTHER" id="PTHR32119">
    <property type="entry name" value="OROTIDINE 5'-PHOSPHATE DECARBOXYLASE"/>
    <property type="match status" value="1"/>
</dbReference>
<evidence type="ECO:0000256" key="10">
    <source>
        <dbReference type="PIRSR" id="PIRSR614732-1"/>
    </source>
</evidence>
<dbReference type="GO" id="GO:0005829">
    <property type="term" value="C:cytosol"/>
    <property type="evidence" value="ECO:0007669"/>
    <property type="project" value="TreeGrafter"/>
</dbReference>
<dbReference type="Gene3D" id="3.20.20.70">
    <property type="entry name" value="Aldolase class I"/>
    <property type="match status" value="1"/>
</dbReference>
<evidence type="ECO:0000256" key="11">
    <source>
        <dbReference type="PIRSR" id="PIRSR614732-2"/>
    </source>
</evidence>
<dbReference type="FunFam" id="3.20.20.70:FF:000015">
    <property type="entry name" value="Orotidine 5'-phosphate decarboxylase"/>
    <property type="match status" value="1"/>
</dbReference>
<evidence type="ECO:0000313" key="15">
    <source>
        <dbReference type="Proteomes" id="UP000052008"/>
    </source>
</evidence>
<name>A0A0S7WVG9_UNCT6</name>
<dbReference type="HAMAP" id="MF_01200_B">
    <property type="entry name" value="OMPdecase_type1_B"/>
    <property type="match status" value="1"/>
</dbReference>
<dbReference type="Pfam" id="PF00215">
    <property type="entry name" value="OMPdecase"/>
    <property type="match status" value="1"/>
</dbReference>
<feature type="binding site" evidence="9">
    <location>
        <begin position="63"/>
        <end position="72"/>
    </location>
    <ligand>
        <name>substrate</name>
    </ligand>
</feature>
<dbReference type="PANTHER" id="PTHR32119:SF2">
    <property type="entry name" value="OROTIDINE 5'-PHOSPHATE DECARBOXYLASE"/>
    <property type="match status" value="1"/>
</dbReference>
<feature type="binding site" evidence="9 11">
    <location>
        <position position="220"/>
    </location>
    <ligand>
        <name>substrate</name>
    </ligand>
</feature>
<evidence type="ECO:0000256" key="4">
    <source>
        <dbReference type="ARBA" id="ARBA00022793"/>
    </source>
</evidence>
<feature type="binding site" evidence="9 11">
    <location>
        <position position="14"/>
    </location>
    <ligand>
        <name>substrate</name>
    </ligand>
</feature>
<dbReference type="PROSITE" id="PS00156">
    <property type="entry name" value="OMPDECASE"/>
    <property type="match status" value="1"/>
</dbReference>
<feature type="binding site" evidence="9 11">
    <location>
        <position position="190"/>
    </location>
    <ligand>
        <name>substrate</name>
    </ligand>
</feature>
<dbReference type="UniPathway" id="UPA00070">
    <property type="reaction ID" value="UER00120"/>
</dbReference>
<feature type="binding site" evidence="9 11">
    <location>
        <position position="127"/>
    </location>
    <ligand>
        <name>substrate</name>
    </ligand>
</feature>
<feature type="active site" description="Proton donor" evidence="9">
    <location>
        <position position="65"/>
    </location>
</feature>
<evidence type="ECO:0000256" key="1">
    <source>
        <dbReference type="ARBA" id="ARBA00002356"/>
    </source>
</evidence>
<feature type="active site" description="For OMPdecase activity" evidence="10">
    <location>
        <position position="65"/>
    </location>
</feature>
<evidence type="ECO:0000313" key="14">
    <source>
        <dbReference type="EMBL" id="KPJ54138.1"/>
    </source>
</evidence>
<dbReference type="STRING" id="1703770.AMJ39_01675"/>
<dbReference type="GO" id="GO:0044205">
    <property type="term" value="P:'de novo' UMP biosynthetic process"/>
    <property type="evidence" value="ECO:0007669"/>
    <property type="project" value="UniProtKB-UniRule"/>
</dbReference>
<keyword evidence="6 9" id="KW-0456">Lyase</keyword>
<feature type="binding site" evidence="9 11">
    <location>
        <position position="199"/>
    </location>
    <ligand>
        <name>substrate</name>
    </ligand>
</feature>
<comment type="catalytic activity">
    <reaction evidence="7 9 12">
        <text>orotidine 5'-phosphate + H(+) = UMP + CO2</text>
        <dbReference type="Rhea" id="RHEA:11596"/>
        <dbReference type="ChEBI" id="CHEBI:15378"/>
        <dbReference type="ChEBI" id="CHEBI:16526"/>
        <dbReference type="ChEBI" id="CHEBI:57538"/>
        <dbReference type="ChEBI" id="CHEBI:57865"/>
        <dbReference type="EC" id="4.1.1.23"/>
    </reaction>
</comment>
<feature type="active site" description="For OMPdecase activity" evidence="10">
    <location>
        <position position="63"/>
    </location>
</feature>
<protein>
    <recommendedName>
        <fullName evidence="9">Orotidine 5'-phosphate decarboxylase</fullName>
        <ecNumber evidence="9">4.1.1.23</ecNumber>
    </recommendedName>
    <alternativeName>
        <fullName evidence="9">OMP decarboxylase</fullName>
        <shortName evidence="9">OMPDCase</shortName>
        <shortName evidence="9">OMPdecase</shortName>
    </alternativeName>
</protein>
<evidence type="ECO:0000256" key="3">
    <source>
        <dbReference type="ARBA" id="ARBA00011738"/>
    </source>
</evidence>
<dbReference type="InterPro" id="IPR014732">
    <property type="entry name" value="OMPdecase"/>
</dbReference>
<evidence type="ECO:0000256" key="7">
    <source>
        <dbReference type="ARBA" id="ARBA00049157"/>
    </source>
</evidence>
<dbReference type="EMBL" id="LIZS01000006">
    <property type="protein sequence ID" value="KPJ54138.1"/>
    <property type="molecule type" value="Genomic_DNA"/>
</dbReference>
<sequence length="245" mass="25595">MRHGPADRLIVALDVDTLAEAERLLDILSPDVEIFKIGSRLFTASGPAAAEAVKARGKRLFLDLKFHDIPNTVAGGVAASVELGVDMLTLHTTGGEAMLRSAQIAVEERARQLGRQPPLLLGVTVLTSLDGPALERVWGLKGRSLEEEVISLALMAKKAGVDGVVASPREIRSVKDHCGDGFAVVTPGIRPTGGGSDDQVRTMTPGEAVAEGADFIVVGRPIVRASDPLEAARAILGEMGEAIGG</sequence>
<dbReference type="CDD" id="cd04725">
    <property type="entry name" value="OMP_decarboxylase_like"/>
    <property type="match status" value="1"/>
</dbReference>
<feature type="binding site" evidence="9 11">
    <location>
        <position position="36"/>
    </location>
    <ligand>
        <name>substrate</name>
    </ligand>
</feature>
<reference evidence="14 15" key="1">
    <citation type="journal article" date="2015" name="Microbiome">
        <title>Genomic resolution of linkages in carbon, nitrogen, and sulfur cycling among widespread estuary sediment bacteria.</title>
        <authorList>
            <person name="Baker B.J."/>
            <person name="Lazar C.S."/>
            <person name="Teske A.P."/>
            <person name="Dick G.J."/>
        </authorList>
    </citation>
    <scope>NUCLEOTIDE SEQUENCE [LARGE SCALE GENOMIC DNA]</scope>
    <source>
        <strain evidence="14">DG_24</strain>
    </source>
</reference>
<dbReference type="GO" id="GO:0004590">
    <property type="term" value="F:orotidine-5'-phosphate decarboxylase activity"/>
    <property type="evidence" value="ECO:0007669"/>
    <property type="project" value="UniProtKB-UniRule"/>
</dbReference>
<evidence type="ECO:0000256" key="8">
    <source>
        <dbReference type="ARBA" id="ARBA00061012"/>
    </source>
</evidence>
<dbReference type="PATRIC" id="fig|1703770.3.peg.375"/>
<keyword evidence="5 9" id="KW-0665">Pyrimidine biosynthesis</keyword>
<dbReference type="SMART" id="SM00934">
    <property type="entry name" value="OMPdecase"/>
    <property type="match status" value="1"/>
</dbReference>
<evidence type="ECO:0000256" key="9">
    <source>
        <dbReference type="HAMAP-Rule" id="MF_01200"/>
    </source>
</evidence>
<comment type="pathway">
    <text evidence="2 9 12">Pyrimidine metabolism; UMP biosynthesis via de novo pathway; UMP from orotate: step 2/2.</text>
</comment>
<dbReference type="NCBIfam" id="NF001273">
    <property type="entry name" value="PRK00230.1"/>
    <property type="match status" value="1"/>
</dbReference>
<dbReference type="EC" id="4.1.1.23" evidence="9"/>
<dbReference type="NCBIfam" id="TIGR01740">
    <property type="entry name" value="pyrF"/>
    <property type="match status" value="1"/>
</dbReference>
<dbReference type="AlphaFoldDB" id="A0A0S7WVG9"/>
<comment type="subunit">
    <text evidence="3 9">Homodimer.</text>
</comment>
<accession>A0A0S7WVG9</accession>
<comment type="similarity">
    <text evidence="8 9">Belongs to the OMP decarboxylase family. Type 1 subfamily.</text>
</comment>
<comment type="caution">
    <text evidence="14">The sequence shown here is derived from an EMBL/GenBank/DDBJ whole genome shotgun (WGS) entry which is preliminary data.</text>
</comment>
<comment type="function">
    <text evidence="1 9">Catalyzes the decarboxylation of orotidine 5'-monophosphate (OMP) to uridine 5'-monophosphate (UMP).</text>
</comment>
<dbReference type="InterPro" id="IPR013785">
    <property type="entry name" value="Aldolase_TIM"/>
</dbReference>
<evidence type="ECO:0000256" key="2">
    <source>
        <dbReference type="ARBA" id="ARBA00004861"/>
    </source>
</evidence>
<evidence type="ECO:0000256" key="5">
    <source>
        <dbReference type="ARBA" id="ARBA00022975"/>
    </source>
</evidence>
<feature type="active site" description="For OMPdecase activity" evidence="10">
    <location>
        <position position="68"/>
    </location>
</feature>
<proteinExistence type="inferred from homology"/>
<feature type="domain" description="Orotidine 5'-phosphate decarboxylase" evidence="13">
    <location>
        <begin position="8"/>
        <end position="235"/>
    </location>
</feature>
<gene>
    <name evidence="9" type="primary">pyrF</name>
    <name evidence="14" type="ORF">AMJ39_01675</name>
</gene>
<organism evidence="14 15">
    <name type="scientific">candidate division TA06 bacterium DG_24</name>
    <dbReference type="NCBI Taxonomy" id="1703770"/>
    <lineage>
        <taxon>Bacteria</taxon>
        <taxon>Bacteria division TA06</taxon>
    </lineage>
</organism>
<evidence type="ECO:0000256" key="12">
    <source>
        <dbReference type="RuleBase" id="RU000512"/>
    </source>
</evidence>
<dbReference type="SUPFAM" id="SSF51366">
    <property type="entry name" value="Ribulose-phoshate binding barrel"/>
    <property type="match status" value="1"/>
</dbReference>
<dbReference type="InterPro" id="IPR001754">
    <property type="entry name" value="OMPdeCOase_dom"/>
</dbReference>
<feature type="binding site" evidence="9 11">
    <location>
        <position position="219"/>
    </location>
    <ligand>
        <name>substrate</name>
    </ligand>
</feature>
<dbReference type="GO" id="GO:0006207">
    <property type="term" value="P:'de novo' pyrimidine nucleobase biosynthetic process"/>
    <property type="evidence" value="ECO:0007669"/>
    <property type="project" value="InterPro"/>
</dbReference>
<evidence type="ECO:0000256" key="6">
    <source>
        <dbReference type="ARBA" id="ARBA00023239"/>
    </source>
</evidence>
<dbReference type="InterPro" id="IPR018089">
    <property type="entry name" value="OMPdecase_AS"/>
</dbReference>
<dbReference type="InterPro" id="IPR011060">
    <property type="entry name" value="RibuloseP-bd_barrel"/>
</dbReference>
<dbReference type="InterPro" id="IPR047596">
    <property type="entry name" value="OMPdecase_bac"/>
</dbReference>
<keyword evidence="4 9" id="KW-0210">Decarboxylase</keyword>
<evidence type="ECO:0000259" key="13">
    <source>
        <dbReference type="SMART" id="SM00934"/>
    </source>
</evidence>
<dbReference type="Proteomes" id="UP000052008">
    <property type="component" value="Unassembled WGS sequence"/>
</dbReference>